<reference evidence="2 3" key="1">
    <citation type="submission" date="2019-05" db="EMBL/GenBank/DDBJ databases">
        <title>Mikania micrantha, genome provides insights into the molecular mechanism of rapid growth.</title>
        <authorList>
            <person name="Liu B."/>
        </authorList>
    </citation>
    <scope>NUCLEOTIDE SEQUENCE [LARGE SCALE GENOMIC DNA]</scope>
    <source>
        <strain evidence="2">NLD-2019</strain>
        <tissue evidence="2">Leaf</tissue>
    </source>
</reference>
<dbReference type="EMBL" id="SZYD01000017">
    <property type="protein sequence ID" value="KAD3067010.1"/>
    <property type="molecule type" value="Genomic_DNA"/>
</dbReference>
<name>A0A5N6LZF3_9ASTR</name>
<evidence type="ECO:0000313" key="2">
    <source>
        <dbReference type="EMBL" id="KAD3067010.1"/>
    </source>
</evidence>
<dbReference type="AlphaFoldDB" id="A0A5N6LZF3"/>
<comment type="caution">
    <text evidence="2">The sequence shown here is derived from an EMBL/GenBank/DDBJ whole genome shotgun (WGS) entry which is preliminary data.</text>
</comment>
<accession>A0A5N6LZF3</accession>
<gene>
    <name evidence="2" type="ORF">E3N88_34890</name>
</gene>
<evidence type="ECO:0000256" key="1">
    <source>
        <dbReference type="SAM" id="MobiDB-lite"/>
    </source>
</evidence>
<protein>
    <submittedName>
        <fullName evidence="2">Uncharacterized protein</fullName>
    </submittedName>
</protein>
<organism evidence="2 3">
    <name type="scientific">Mikania micrantha</name>
    <name type="common">bitter vine</name>
    <dbReference type="NCBI Taxonomy" id="192012"/>
    <lineage>
        <taxon>Eukaryota</taxon>
        <taxon>Viridiplantae</taxon>
        <taxon>Streptophyta</taxon>
        <taxon>Embryophyta</taxon>
        <taxon>Tracheophyta</taxon>
        <taxon>Spermatophyta</taxon>
        <taxon>Magnoliopsida</taxon>
        <taxon>eudicotyledons</taxon>
        <taxon>Gunneridae</taxon>
        <taxon>Pentapetalae</taxon>
        <taxon>asterids</taxon>
        <taxon>campanulids</taxon>
        <taxon>Asterales</taxon>
        <taxon>Asteraceae</taxon>
        <taxon>Asteroideae</taxon>
        <taxon>Heliantheae alliance</taxon>
        <taxon>Eupatorieae</taxon>
        <taxon>Mikania</taxon>
    </lineage>
</organism>
<sequence>MFYKRSYPYILDSMFLPSSPSSLKSNSLAGEHSGNSEATRREPMNSLALRKQPEMRRLADRVIGFGVKLIQNFGDSEQKIGDLMQSTGVIAVILLRAIDSSSSTDRLLLIFHSIIYLSDLFSDLFMEGTK</sequence>
<proteinExistence type="predicted"/>
<dbReference type="Proteomes" id="UP000326396">
    <property type="component" value="Linkage Group LG7"/>
</dbReference>
<evidence type="ECO:0000313" key="3">
    <source>
        <dbReference type="Proteomes" id="UP000326396"/>
    </source>
</evidence>
<keyword evidence="3" id="KW-1185">Reference proteome</keyword>
<feature type="region of interest" description="Disordered" evidence="1">
    <location>
        <begin position="25"/>
        <end position="47"/>
    </location>
</feature>